<organism evidence="2">
    <name type="scientific">Notodromas monacha</name>
    <dbReference type="NCBI Taxonomy" id="399045"/>
    <lineage>
        <taxon>Eukaryota</taxon>
        <taxon>Metazoa</taxon>
        <taxon>Ecdysozoa</taxon>
        <taxon>Arthropoda</taxon>
        <taxon>Crustacea</taxon>
        <taxon>Oligostraca</taxon>
        <taxon>Ostracoda</taxon>
        <taxon>Podocopa</taxon>
        <taxon>Podocopida</taxon>
        <taxon>Cypridocopina</taxon>
        <taxon>Cypridoidea</taxon>
        <taxon>Cyprididae</taxon>
        <taxon>Notodromas</taxon>
    </lineage>
</organism>
<dbReference type="PROSITE" id="PS50106">
    <property type="entry name" value="PDZ"/>
    <property type="match status" value="1"/>
</dbReference>
<dbReference type="EMBL" id="OA882050">
    <property type="protein sequence ID" value="CAD7272237.1"/>
    <property type="molecule type" value="Genomic_DNA"/>
</dbReference>
<dbReference type="InterPro" id="IPR001478">
    <property type="entry name" value="PDZ"/>
</dbReference>
<dbReference type="InterPro" id="IPR036034">
    <property type="entry name" value="PDZ_sf"/>
</dbReference>
<dbReference type="Pfam" id="PF00595">
    <property type="entry name" value="PDZ"/>
    <property type="match status" value="1"/>
</dbReference>
<proteinExistence type="predicted"/>
<dbReference type="SUPFAM" id="SSF50156">
    <property type="entry name" value="PDZ domain-like"/>
    <property type="match status" value="1"/>
</dbReference>
<dbReference type="CDD" id="cd00136">
    <property type="entry name" value="PDZ_canonical"/>
    <property type="match status" value="1"/>
</dbReference>
<accession>A0A7R9BD98</accession>
<keyword evidence="3" id="KW-1185">Reference proteome</keyword>
<dbReference type="AlphaFoldDB" id="A0A7R9BD98"/>
<feature type="domain" description="PDZ" evidence="1">
    <location>
        <begin position="31"/>
        <end position="86"/>
    </location>
</feature>
<dbReference type="Gene3D" id="2.30.42.10">
    <property type="match status" value="1"/>
</dbReference>
<protein>
    <recommendedName>
        <fullName evidence="1">PDZ domain-containing protein</fullName>
    </recommendedName>
</protein>
<reference evidence="2" key="1">
    <citation type="submission" date="2020-11" db="EMBL/GenBank/DDBJ databases">
        <authorList>
            <person name="Tran Van P."/>
        </authorList>
    </citation>
    <scope>NUCLEOTIDE SEQUENCE</scope>
</reference>
<dbReference type="EMBL" id="CAJPEX010000013">
    <property type="protein sequence ID" value="CAG0912389.1"/>
    <property type="molecule type" value="Genomic_DNA"/>
</dbReference>
<dbReference type="OrthoDB" id="64867at2759"/>
<evidence type="ECO:0000313" key="2">
    <source>
        <dbReference type="EMBL" id="CAD7272237.1"/>
    </source>
</evidence>
<sequence length="101" mass="11181">MPRHNIINAGTTEWENNAHLADDASHQKFAVSKDDPASKESEDLLKEGDKILSVNGVPCRWHTLDQFQYLIFSSSGPIILEILRGPTSKTSDGVTNQMAML</sequence>
<evidence type="ECO:0000259" key="1">
    <source>
        <dbReference type="PROSITE" id="PS50106"/>
    </source>
</evidence>
<dbReference type="Proteomes" id="UP000678499">
    <property type="component" value="Unassembled WGS sequence"/>
</dbReference>
<name>A0A7R9BD98_9CRUS</name>
<evidence type="ECO:0000313" key="3">
    <source>
        <dbReference type="Proteomes" id="UP000678499"/>
    </source>
</evidence>
<gene>
    <name evidence="2" type="ORF">NMOB1V02_LOCUS179</name>
</gene>